<dbReference type="AlphaFoldDB" id="X1VRF3"/>
<name>X1VRF3_9ZZZZ</name>
<protein>
    <submittedName>
        <fullName evidence="1">Uncharacterized protein</fullName>
    </submittedName>
</protein>
<organism evidence="1">
    <name type="scientific">marine sediment metagenome</name>
    <dbReference type="NCBI Taxonomy" id="412755"/>
    <lineage>
        <taxon>unclassified sequences</taxon>
        <taxon>metagenomes</taxon>
        <taxon>ecological metagenomes</taxon>
    </lineage>
</organism>
<sequence>KTGQSRWYENLKGSETFIVPLYQIISSEKLKDLVIAPLLAVQEKEKGVT</sequence>
<comment type="caution">
    <text evidence="1">The sequence shown here is derived from an EMBL/GenBank/DDBJ whole genome shotgun (WGS) entry which is preliminary data.</text>
</comment>
<gene>
    <name evidence="1" type="ORF">S12H4_59939</name>
</gene>
<reference evidence="1" key="1">
    <citation type="journal article" date="2014" name="Front. Microbiol.">
        <title>High frequency of phylogenetically diverse reductive dehalogenase-homologous genes in deep subseafloor sedimentary metagenomes.</title>
        <authorList>
            <person name="Kawai M."/>
            <person name="Futagami T."/>
            <person name="Toyoda A."/>
            <person name="Takaki Y."/>
            <person name="Nishi S."/>
            <person name="Hori S."/>
            <person name="Arai W."/>
            <person name="Tsubouchi T."/>
            <person name="Morono Y."/>
            <person name="Uchiyama I."/>
            <person name="Ito T."/>
            <person name="Fujiyama A."/>
            <person name="Inagaki F."/>
            <person name="Takami H."/>
        </authorList>
    </citation>
    <scope>NUCLEOTIDE SEQUENCE</scope>
    <source>
        <strain evidence="1">Expedition CK06-06</strain>
    </source>
</reference>
<dbReference type="EMBL" id="BARW01039317">
    <property type="protein sequence ID" value="GAJ19521.1"/>
    <property type="molecule type" value="Genomic_DNA"/>
</dbReference>
<proteinExistence type="predicted"/>
<accession>X1VRF3</accession>
<feature type="non-terminal residue" evidence="1">
    <location>
        <position position="1"/>
    </location>
</feature>
<evidence type="ECO:0000313" key="1">
    <source>
        <dbReference type="EMBL" id="GAJ19521.1"/>
    </source>
</evidence>